<feature type="region of interest" description="Disordered" evidence="1">
    <location>
        <begin position="423"/>
        <end position="460"/>
    </location>
</feature>
<sequence length="502" mass="55696">MRPKGVICLVLELLMLASSASAGGEWLNNGVETEETFVEYPPEIQTLAAKEIQLYTGTFNGTTNTGASFPVVRAFTRFPETVHNKMMKVYDYMELFHRKHCLREKNISLCSLETMQDVGAHHSSLKECLQEDKVDEDVASKVLDRHLQHLKGKKLEDFPLVEVNGQAFSVDEQWPFNSHSLLAHFCDAFDDPPLACQHCLACEDSRTCLWKLACDGTPLFQDGTSALASTPTLEPNKTAMITVKPTGASTAAVLKDNQTVSAADMNRGTGLDGLGIFTISIVLLAVTCPVLLLTYRHLRTKQLMDEILASLSSEDNKLEDVFMDKTSDCEYEAKSTNHLGESCRRKKPDMCAVAIGQAIDCIEGYIGPTSPTMRDTFEDEDELVEIVEEELMSVEEDDILVEDLLDDESASALDYGQGSLHRAESNLGGYDNEKPSTDGPQAESVQAAGGSHQTKSNGVMHPYRRESKRSMELQQRVTAQQEGFPAQFRKDREDVIWTELMC</sequence>
<dbReference type="AlphaFoldDB" id="A0A9N8HXW5"/>
<keyword evidence="5" id="KW-1185">Reference proteome</keyword>
<accession>A0A9N8HXW5</accession>
<comment type="caution">
    <text evidence="4">The sequence shown here is derived from an EMBL/GenBank/DDBJ whole genome shotgun (WGS) entry which is preliminary data.</text>
</comment>
<name>A0A9N8HXW5_9STRA</name>
<evidence type="ECO:0000256" key="3">
    <source>
        <dbReference type="SAM" id="SignalP"/>
    </source>
</evidence>
<gene>
    <name evidence="4" type="ORF">SEMRO_2329_G323540.1</name>
</gene>
<keyword evidence="2" id="KW-0472">Membrane</keyword>
<feature type="signal peptide" evidence="3">
    <location>
        <begin position="1"/>
        <end position="22"/>
    </location>
</feature>
<dbReference type="Proteomes" id="UP001153069">
    <property type="component" value="Unassembled WGS sequence"/>
</dbReference>
<dbReference type="EMBL" id="CAICTM010002327">
    <property type="protein sequence ID" value="CAB9528820.1"/>
    <property type="molecule type" value="Genomic_DNA"/>
</dbReference>
<protein>
    <submittedName>
        <fullName evidence="4">Uncharacterized protein</fullName>
    </submittedName>
</protein>
<evidence type="ECO:0000313" key="4">
    <source>
        <dbReference type="EMBL" id="CAB9528820.1"/>
    </source>
</evidence>
<evidence type="ECO:0000256" key="2">
    <source>
        <dbReference type="SAM" id="Phobius"/>
    </source>
</evidence>
<keyword evidence="2" id="KW-1133">Transmembrane helix</keyword>
<proteinExistence type="predicted"/>
<keyword evidence="2" id="KW-0812">Transmembrane</keyword>
<keyword evidence="3" id="KW-0732">Signal</keyword>
<evidence type="ECO:0000256" key="1">
    <source>
        <dbReference type="SAM" id="MobiDB-lite"/>
    </source>
</evidence>
<feature type="transmembrane region" description="Helical" evidence="2">
    <location>
        <begin position="274"/>
        <end position="295"/>
    </location>
</feature>
<reference evidence="4" key="1">
    <citation type="submission" date="2020-06" db="EMBL/GenBank/DDBJ databases">
        <authorList>
            <consortium name="Plant Systems Biology data submission"/>
        </authorList>
    </citation>
    <scope>NUCLEOTIDE SEQUENCE</scope>
    <source>
        <strain evidence="4">D6</strain>
    </source>
</reference>
<evidence type="ECO:0000313" key="5">
    <source>
        <dbReference type="Proteomes" id="UP001153069"/>
    </source>
</evidence>
<feature type="chain" id="PRO_5040147018" evidence="3">
    <location>
        <begin position="23"/>
        <end position="502"/>
    </location>
</feature>
<organism evidence="4 5">
    <name type="scientific">Seminavis robusta</name>
    <dbReference type="NCBI Taxonomy" id="568900"/>
    <lineage>
        <taxon>Eukaryota</taxon>
        <taxon>Sar</taxon>
        <taxon>Stramenopiles</taxon>
        <taxon>Ochrophyta</taxon>
        <taxon>Bacillariophyta</taxon>
        <taxon>Bacillariophyceae</taxon>
        <taxon>Bacillariophycidae</taxon>
        <taxon>Naviculales</taxon>
        <taxon>Naviculaceae</taxon>
        <taxon>Seminavis</taxon>
    </lineage>
</organism>